<dbReference type="EMBL" id="JAETXX010000007">
    <property type="protein sequence ID" value="MCF8715468.1"/>
    <property type="molecule type" value="Genomic_DNA"/>
</dbReference>
<dbReference type="Proteomes" id="UP000829517">
    <property type="component" value="Unassembled WGS sequence"/>
</dbReference>
<dbReference type="PROSITE" id="PS51257">
    <property type="entry name" value="PROKAR_LIPOPROTEIN"/>
    <property type="match status" value="1"/>
</dbReference>
<dbReference type="SUPFAM" id="SSF75005">
    <property type="entry name" value="Arabinanase/levansucrase/invertase"/>
    <property type="match status" value="1"/>
</dbReference>
<dbReference type="InterPro" id="IPR023296">
    <property type="entry name" value="Glyco_hydro_beta-prop_sf"/>
</dbReference>
<evidence type="ECO:0000313" key="5">
    <source>
        <dbReference type="EMBL" id="MCF8715468.1"/>
    </source>
</evidence>
<keyword evidence="3 4" id="KW-0326">Glycosidase</keyword>
<protein>
    <submittedName>
        <fullName evidence="5">Family 43 glycosylhydrolase</fullName>
    </submittedName>
</protein>
<name>A0ABS9J560_9FLAO</name>
<sequence>MKKKINLMLHLTLIMFLTGCTQNDLKEKAKNSISISNVEPRKTIDDNIVDAHDGRIINFNDKFYWYGTSYGKTNGFTTANKYMCYSSKDLINWEEQGALIPNQPEGVYYRPHVIYNKKTKKYVLWYNWYPKLWNGKFGVAVSDTPQGPFKIINDDVQMSRSEAGLGDFGLFVDGDGTAYISYNTINNHQVSIEKLDDSYTGSTMKNGGIIAQHMEAGSQFKHNNKYYLLTDYTCCFCNYGSGARVYVSNNPLTGYTFTGNINRYPGKKALMLSDSVSRGTQYETLEKRPSGYDGIELQLEKHTSVNKIEISLFTGNRPENCGNVENPRVHPEINIPKFSFFTWQFDSWKPLKAELSSKESSALNESMRFTVNIEADRIKVVPKDSTATTALYINEITLFNNQQKLPFNGYISHKSIPQKPIIPAQQTYVMKLNTNAGEKFIWMGDLWGSASDNIKGHDYQYWSAPLNFKEDGTIYPLQWTDSWDYQPNK</sequence>
<evidence type="ECO:0000256" key="2">
    <source>
        <dbReference type="ARBA" id="ARBA00022801"/>
    </source>
</evidence>
<evidence type="ECO:0000256" key="3">
    <source>
        <dbReference type="ARBA" id="ARBA00023295"/>
    </source>
</evidence>
<evidence type="ECO:0000256" key="4">
    <source>
        <dbReference type="RuleBase" id="RU361187"/>
    </source>
</evidence>
<reference evidence="5 6" key="1">
    <citation type="submission" date="2021-01" db="EMBL/GenBank/DDBJ databases">
        <title>Genome sequencing of Joostella atrarenae M1-2 (= KCTC 23194).</title>
        <authorList>
            <person name="Zakaria M.R."/>
            <person name="Lam M.Q."/>
            <person name="Chong C.S."/>
        </authorList>
    </citation>
    <scope>NUCLEOTIDE SEQUENCE [LARGE SCALE GENOMIC DNA]</scope>
    <source>
        <strain evidence="5 6">M1-2</strain>
    </source>
</reference>
<comment type="caution">
    <text evidence="5">The sequence shown here is derived from an EMBL/GenBank/DDBJ whole genome shotgun (WGS) entry which is preliminary data.</text>
</comment>
<evidence type="ECO:0000256" key="1">
    <source>
        <dbReference type="ARBA" id="ARBA00009865"/>
    </source>
</evidence>
<dbReference type="Pfam" id="PF04616">
    <property type="entry name" value="Glyco_hydro_43"/>
    <property type="match status" value="1"/>
</dbReference>
<keyword evidence="2 4" id="KW-0378">Hydrolase</keyword>
<accession>A0ABS9J560</accession>
<dbReference type="PANTHER" id="PTHR22925">
    <property type="entry name" value="GLYCOSYL HYDROLASE 43 FAMILY MEMBER"/>
    <property type="match status" value="1"/>
</dbReference>
<dbReference type="RefSeq" id="WP_236959432.1">
    <property type="nucleotide sequence ID" value="NZ_JAETXX010000007.1"/>
</dbReference>
<organism evidence="5 6">
    <name type="scientific">Joostella atrarenae</name>
    <dbReference type="NCBI Taxonomy" id="679257"/>
    <lineage>
        <taxon>Bacteria</taxon>
        <taxon>Pseudomonadati</taxon>
        <taxon>Bacteroidota</taxon>
        <taxon>Flavobacteriia</taxon>
        <taxon>Flavobacteriales</taxon>
        <taxon>Flavobacteriaceae</taxon>
        <taxon>Joostella</taxon>
    </lineage>
</organism>
<keyword evidence="6" id="KW-1185">Reference proteome</keyword>
<dbReference type="PANTHER" id="PTHR22925:SF3">
    <property type="entry name" value="GLYCOSYL HYDROLASE FAMILY PROTEIN 43"/>
    <property type="match status" value="1"/>
</dbReference>
<dbReference type="Gene3D" id="2.115.10.20">
    <property type="entry name" value="Glycosyl hydrolase domain, family 43"/>
    <property type="match status" value="2"/>
</dbReference>
<gene>
    <name evidence="5" type="ORF">JM658_11580</name>
</gene>
<evidence type="ECO:0000313" key="6">
    <source>
        <dbReference type="Proteomes" id="UP000829517"/>
    </source>
</evidence>
<dbReference type="InterPro" id="IPR006710">
    <property type="entry name" value="Glyco_hydro_43"/>
</dbReference>
<proteinExistence type="inferred from homology"/>
<comment type="similarity">
    <text evidence="1 4">Belongs to the glycosyl hydrolase 43 family.</text>
</comment>